<proteinExistence type="predicted"/>
<comment type="caution">
    <text evidence="2">The sequence shown here is derived from an EMBL/GenBank/DDBJ whole genome shotgun (WGS) entry which is preliminary data.</text>
</comment>
<dbReference type="AlphaFoldDB" id="E7N416"/>
<dbReference type="InterPro" id="IPR021229">
    <property type="entry name" value="DUF2800"/>
</dbReference>
<reference evidence="2 3" key="1">
    <citation type="submission" date="2010-08" db="EMBL/GenBank/DDBJ databases">
        <authorList>
            <person name="Weinstock G."/>
            <person name="Sodergren E."/>
            <person name="Clifton S."/>
            <person name="Fulton L."/>
            <person name="Fulton B."/>
            <person name="Courtney L."/>
            <person name="Fronick C."/>
            <person name="Harrison M."/>
            <person name="Strong C."/>
            <person name="Farmer C."/>
            <person name="Delahaunty K."/>
            <person name="Markovic C."/>
            <person name="Hall O."/>
            <person name="Minx P."/>
            <person name="Tomlinson C."/>
            <person name="Mitreva M."/>
            <person name="Hou S."/>
            <person name="Chen J."/>
            <person name="Wollam A."/>
            <person name="Pepin K.H."/>
            <person name="Johnson M."/>
            <person name="Bhonagiri V."/>
            <person name="Zhang X."/>
            <person name="Suruliraj S."/>
            <person name="Warren W."/>
            <person name="Chinwalla A."/>
            <person name="Mardis E.R."/>
            <person name="Wilson R.K."/>
        </authorList>
    </citation>
    <scope>NUCLEOTIDE SEQUENCE [LARGE SCALE GENOMIC DNA]</scope>
    <source>
        <strain evidence="2 3">F0399</strain>
    </source>
</reference>
<organism evidence="2 3">
    <name type="scientific">Selenomonas artemidis F0399</name>
    <dbReference type="NCBI Taxonomy" id="749551"/>
    <lineage>
        <taxon>Bacteria</taxon>
        <taxon>Bacillati</taxon>
        <taxon>Bacillota</taxon>
        <taxon>Negativicutes</taxon>
        <taxon>Selenomonadales</taxon>
        <taxon>Selenomonadaceae</taxon>
        <taxon>Selenomonas</taxon>
    </lineage>
</organism>
<protein>
    <recommendedName>
        <fullName evidence="4">DUF2800 domain-containing protein</fullName>
    </recommendedName>
</protein>
<gene>
    <name evidence="2" type="ORF">HMPREF9555_01757</name>
</gene>
<keyword evidence="3" id="KW-1185">Reference proteome</keyword>
<dbReference type="STRING" id="749551.HMPREF9555_01757"/>
<accession>E7N416</accession>
<dbReference type="Proteomes" id="UP000004633">
    <property type="component" value="Unassembled WGS sequence"/>
</dbReference>
<name>E7N416_9FIRM</name>
<dbReference type="Pfam" id="PF10926">
    <property type="entry name" value="DUF2800"/>
    <property type="match status" value="1"/>
</dbReference>
<evidence type="ECO:0000313" key="3">
    <source>
        <dbReference type="Proteomes" id="UP000004633"/>
    </source>
</evidence>
<feature type="region of interest" description="Disordered" evidence="1">
    <location>
        <begin position="352"/>
        <end position="385"/>
    </location>
</feature>
<sequence>MAHAVLSASGSKRWLSCPPSARLERNFPDRAGEAAAEGTLAHELAEIELKRWLGRLTDAQANRRRGAIENSDLYTPDMADHVSDYVGICVEKINARHGIALVEERLNFSRWVRDGFGTGDMVIIGDGVLEIVDLKYGKGVGVEAQGNTQMQLYGLGAIDQYGFLYDFDRVRMSIFQPRLGGLSSQEMTVADLLAWGESIKPTAALAYAGKGDFKAGEHCRFCKAAVQCKALADHQLELAKLEFKDAGLLTDDEVAFVLSRVDGLVRYAEKVKTFALDEALKGHRWPGYKVVEGRSDRKIGDEAKAVTLLRKAGYSDDVIYKPLEIQTITNLEKLVTKKKFAALLADVITKPPGKPALAPVDDKRPEYSPAAMEFNDLDMEDLENE</sequence>
<dbReference type="EMBL" id="AECV01000041">
    <property type="protein sequence ID" value="EFW29057.1"/>
    <property type="molecule type" value="Genomic_DNA"/>
</dbReference>
<evidence type="ECO:0000313" key="2">
    <source>
        <dbReference type="EMBL" id="EFW29057.1"/>
    </source>
</evidence>
<evidence type="ECO:0000256" key="1">
    <source>
        <dbReference type="SAM" id="MobiDB-lite"/>
    </source>
</evidence>
<evidence type="ECO:0008006" key="4">
    <source>
        <dbReference type="Google" id="ProtNLM"/>
    </source>
</evidence>
<dbReference type="InterPro" id="IPR011604">
    <property type="entry name" value="PDDEXK-like_dom_sf"/>
</dbReference>
<dbReference type="HOGENOM" id="CLU_043122_1_1_9"/>
<dbReference type="Gene3D" id="3.90.320.10">
    <property type="match status" value="1"/>
</dbReference>
<dbReference type="RefSeq" id="WP_009350405.1">
    <property type="nucleotide sequence ID" value="NZ_GL638151.1"/>
</dbReference>
<feature type="compositionally biased region" description="Acidic residues" evidence="1">
    <location>
        <begin position="375"/>
        <end position="385"/>
    </location>
</feature>